<dbReference type="Pfam" id="PF02749">
    <property type="entry name" value="QRPTase_N"/>
    <property type="match status" value="1"/>
</dbReference>
<dbReference type="FunFam" id="3.20.20.70:FF:000030">
    <property type="entry name" value="Nicotinate-nucleotide pyrophosphorylase, carboxylating"/>
    <property type="match status" value="1"/>
</dbReference>
<dbReference type="SUPFAM" id="SSF51690">
    <property type="entry name" value="Nicotinate/Quinolinate PRTase C-terminal domain-like"/>
    <property type="match status" value="1"/>
</dbReference>
<evidence type="ECO:0000259" key="14">
    <source>
        <dbReference type="Pfam" id="PF02749"/>
    </source>
</evidence>
<dbReference type="Proteomes" id="UP000012283">
    <property type="component" value="Unassembled WGS sequence"/>
</dbReference>
<sequence length="280" mass="30889">MNQIALRQQLTVFLQEDIGSGDRLNGILFSDEQQCHAHIIAKEKGIFCGCDIVQVGFRLLSEQVHFAFYKNDGDLVQSGDVIVSIEGPIHAVLTGERVILNLLQRLSGIATITKEAVDQLNSNTTKVCDTRKTTPGLRMFEKYAVTCGGGVNHRFGLYDAVMLKDNHIACAGSIRSAVQNIRNHLGPMVKVEVEVETFEQLQEAVEAKVDVIMLDNQTPTNVKNMLSFIPETMITEASGNITPKNIASYRDTGVHYISLGYLTHSTKALDLSLLIDEGRK</sequence>
<dbReference type="EMBL" id="APML01000038">
    <property type="protein sequence ID" value="ENH96586.1"/>
    <property type="molecule type" value="Genomic_DNA"/>
</dbReference>
<dbReference type="AlphaFoldDB" id="N4WU11"/>
<comment type="pathway">
    <text evidence="2">Cofactor biosynthesis; NAD(+) biosynthesis; nicotinate D-ribonucleotide from quinolinate: step 1/1.</text>
</comment>
<proteinExistence type="inferred from homology"/>
<dbReference type="SUPFAM" id="SSF54675">
    <property type="entry name" value="Nicotinate/Quinolinate PRTase N-terminal domain-like"/>
    <property type="match status" value="1"/>
</dbReference>
<evidence type="ECO:0000259" key="13">
    <source>
        <dbReference type="Pfam" id="PF01729"/>
    </source>
</evidence>
<dbReference type="GO" id="GO:0009435">
    <property type="term" value="P:NAD+ biosynthetic process"/>
    <property type="evidence" value="ECO:0007669"/>
    <property type="project" value="UniProtKB-UniPathway"/>
</dbReference>
<evidence type="ECO:0000256" key="12">
    <source>
        <dbReference type="PIRNR" id="PIRNR006250"/>
    </source>
</evidence>
<dbReference type="OrthoDB" id="9782546at2"/>
<dbReference type="NCBIfam" id="TIGR00078">
    <property type="entry name" value="nadC"/>
    <property type="match status" value="1"/>
</dbReference>
<comment type="similarity">
    <text evidence="3 12">Belongs to the NadC/ModD family.</text>
</comment>
<evidence type="ECO:0000256" key="4">
    <source>
        <dbReference type="ARBA" id="ARBA00011218"/>
    </source>
</evidence>
<evidence type="ECO:0000313" key="16">
    <source>
        <dbReference type="Proteomes" id="UP000012283"/>
    </source>
</evidence>
<dbReference type="PATRIC" id="fig|1308866.3.peg.2027"/>
<dbReference type="eggNOG" id="COG0157">
    <property type="taxonomic scope" value="Bacteria"/>
</dbReference>
<dbReference type="InterPro" id="IPR002638">
    <property type="entry name" value="Quinolinate_PRibosylTrfase_C"/>
</dbReference>
<dbReference type="UniPathway" id="UPA00253">
    <property type="reaction ID" value="UER00331"/>
</dbReference>
<dbReference type="PANTHER" id="PTHR32179:SF3">
    <property type="entry name" value="NICOTINATE-NUCLEOTIDE PYROPHOSPHORYLASE [CARBOXYLATING]"/>
    <property type="match status" value="1"/>
</dbReference>
<evidence type="ECO:0000256" key="2">
    <source>
        <dbReference type="ARBA" id="ARBA00004893"/>
    </source>
</evidence>
<keyword evidence="8 12" id="KW-0808">Transferase</keyword>
<dbReference type="Gene3D" id="3.90.1170.20">
    <property type="entry name" value="Quinolinate phosphoribosyl transferase, N-terminal domain"/>
    <property type="match status" value="1"/>
</dbReference>
<protein>
    <recommendedName>
        <fullName evidence="11">Probable nicotinate-nucleotide pyrophosphorylase [carboxylating]</fullName>
        <ecNumber evidence="5">2.4.2.19</ecNumber>
    </recommendedName>
    <alternativeName>
        <fullName evidence="9">Quinolinate phosphoribosyltransferase [decarboxylating]</fullName>
    </alternativeName>
</protein>
<dbReference type="RefSeq" id="WP_003469572.1">
    <property type="nucleotide sequence ID" value="NZ_APML01000038.1"/>
</dbReference>
<evidence type="ECO:0000256" key="5">
    <source>
        <dbReference type="ARBA" id="ARBA00011944"/>
    </source>
</evidence>
<evidence type="ECO:0000256" key="1">
    <source>
        <dbReference type="ARBA" id="ARBA00003237"/>
    </source>
</evidence>
<comment type="function">
    <text evidence="1">Involved in the catabolism of quinolinic acid (QA).</text>
</comment>
<evidence type="ECO:0000256" key="3">
    <source>
        <dbReference type="ARBA" id="ARBA00009400"/>
    </source>
</evidence>
<keyword evidence="7 12" id="KW-0328">Glycosyltransferase</keyword>
<dbReference type="GO" id="GO:0005737">
    <property type="term" value="C:cytoplasm"/>
    <property type="evidence" value="ECO:0007669"/>
    <property type="project" value="TreeGrafter"/>
</dbReference>
<evidence type="ECO:0000313" key="15">
    <source>
        <dbReference type="EMBL" id="ENH96586.1"/>
    </source>
</evidence>
<dbReference type="InterPro" id="IPR013785">
    <property type="entry name" value="Aldolase_TIM"/>
</dbReference>
<dbReference type="Pfam" id="PF01729">
    <property type="entry name" value="QRPTase_C"/>
    <property type="match status" value="1"/>
</dbReference>
<dbReference type="GO" id="GO:0004514">
    <property type="term" value="F:nicotinate-nucleotide diphosphorylase (carboxylating) activity"/>
    <property type="evidence" value="ECO:0007669"/>
    <property type="project" value="UniProtKB-EC"/>
</dbReference>
<dbReference type="InterPro" id="IPR027277">
    <property type="entry name" value="NadC/ModD"/>
</dbReference>
<feature type="domain" description="Quinolinate phosphoribosyl transferase N-terminal" evidence="14">
    <location>
        <begin position="29"/>
        <end position="107"/>
    </location>
</feature>
<dbReference type="InterPro" id="IPR037128">
    <property type="entry name" value="Quinolinate_PRibosylTase_N_sf"/>
</dbReference>
<evidence type="ECO:0000256" key="10">
    <source>
        <dbReference type="ARBA" id="ARBA00047445"/>
    </source>
</evidence>
<dbReference type="GO" id="GO:0034213">
    <property type="term" value="P:quinolinate catabolic process"/>
    <property type="evidence" value="ECO:0007669"/>
    <property type="project" value="TreeGrafter"/>
</dbReference>
<gene>
    <name evidence="15" type="ORF">J416_09991</name>
</gene>
<dbReference type="FunFam" id="3.90.1170.20:FF:000001">
    <property type="entry name" value="Nicotinate-nucleotide diphosphorylase (Carboxylating)"/>
    <property type="match status" value="1"/>
</dbReference>
<evidence type="ECO:0000256" key="11">
    <source>
        <dbReference type="ARBA" id="ARBA00069173"/>
    </source>
</evidence>
<name>N4WU11_9BACI</name>
<comment type="caution">
    <text evidence="15">The sequence shown here is derived from an EMBL/GenBank/DDBJ whole genome shotgun (WGS) entry which is preliminary data.</text>
</comment>
<dbReference type="InterPro" id="IPR036068">
    <property type="entry name" value="Nicotinate_pribotase-like_C"/>
</dbReference>
<evidence type="ECO:0000256" key="7">
    <source>
        <dbReference type="ARBA" id="ARBA00022676"/>
    </source>
</evidence>
<organism evidence="15 16">
    <name type="scientific">Gracilibacillus halophilus YIM-C55.5</name>
    <dbReference type="NCBI Taxonomy" id="1308866"/>
    <lineage>
        <taxon>Bacteria</taxon>
        <taxon>Bacillati</taxon>
        <taxon>Bacillota</taxon>
        <taxon>Bacilli</taxon>
        <taxon>Bacillales</taxon>
        <taxon>Bacillaceae</taxon>
        <taxon>Gracilibacillus</taxon>
    </lineage>
</organism>
<dbReference type="InterPro" id="IPR004393">
    <property type="entry name" value="NadC"/>
</dbReference>
<evidence type="ECO:0000256" key="8">
    <source>
        <dbReference type="ARBA" id="ARBA00022679"/>
    </source>
</evidence>
<keyword evidence="6" id="KW-0662">Pyridine nucleotide biosynthesis</keyword>
<comment type="catalytic activity">
    <reaction evidence="10">
        <text>nicotinate beta-D-ribonucleotide + CO2 + diphosphate = quinolinate + 5-phospho-alpha-D-ribose 1-diphosphate + 2 H(+)</text>
        <dbReference type="Rhea" id="RHEA:12733"/>
        <dbReference type="ChEBI" id="CHEBI:15378"/>
        <dbReference type="ChEBI" id="CHEBI:16526"/>
        <dbReference type="ChEBI" id="CHEBI:29959"/>
        <dbReference type="ChEBI" id="CHEBI:33019"/>
        <dbReference type="ChEBI" id="CHEBI:57502"/>
        <dbReference type="ChEBI" id="CHEBI:58017"/>
        <dbReference type="EC" id="2.4.2.19"/>
    </reaction>
</comment>
<dbReference type="CDD" id="cd01572">
    <property type="entry name" value="QPRTase"/>
    <property type="match status" value="1"/>
</dbReference>
<feature type="domain" description="Quinolinate phosphoribosyl transferase C-terminal" evidence="13">
    <location>
        <begin position="109"/>
        <end position="273"/>
    </location>
</feature>
<dbReference type="Gene3D" id="3.20.20.70">
    <property type="entry name" value="Aldolase class I"/>
    <property type="match status" value="1"/>
</dbReference>
<dbReference type="InterPro" id="IPR022412">
    <property type="entry name" value="Quinolinate_PRibosylTrfase_N"/>
</dbReference>
<reference evidence="15 16" key="1">
    <citation type="submission" date="2013-03" db="EMBL/GenBank/DDBJ databases">
        <title>Draft genome sequence of Gracibacillus halophilus YIM-C55.5, a moderately halophilic and thermophilic organism from the Xiaochaidamu salt lake.</title>
        <authorList>
            <person name="Sugumar T."/>
            <person name="Polireddy D.R."/>
            <person name="Antony A."/>
            <person name="Madhava Y.R."/>
            <person name="Sivakumar N."/>
        </authorList>
    </citation>
    <scope>NUCLEOTIDE SEQUENCE [LARGE SCALE GENOMIC DNA]</scope>
    <source>
        <strain evidence="15 16">YIM-C55.5</strain>
    </source>
</reference>
<accession>N4WU11</accession>
<dbReference type="STRING" id="1308866.J416_09991"/>
<evidence type="ECO:0000256" key="9">
    <source>
        <dbReference type="ARBA" id="ARBA00033102"/>
    </source>
</evidence>
<evidence type="ECO:0000256" key="6">
    <source>
        <dbReference type="ARBA" id="ARBA00022642"/>
    </source>
</evidence>
<dbReference type="PIRSF" id="PIRSF006250">
    <property type="entry name" value="NadC_ModD"/>
    <property type="match status" value="1"/>
</dbReference>
<keyword evidence="16" id="KW-1185">Reference proteome</keyword>
<comment type="subunit">
    <text evidence="4">Hexamer formed by 3 homodimers.</text>
</comment>
<dbReference type="PANTHER" id="PTHR32179">
    <property type="entry name" value="NICOTINATE-NUCLEOTIDE PYROPHOSPHORYLASE [CARBOXYLATING]"/>
    <property type="match status" value="1"/>
</dbReference>
<dbReference type="EC" id="2.4.2.19" evidence="5"/>